<dbReference type="PANTHER" id="PTHR28008">
    <property type="entry name" value="DOMAIN PROTEIN, PUTATIVE (AFU_ORTHOLOGUE AFUA_3G10980)-RELATED"/>
    <property type="match status" value="1"/>
</dbReference>
<evidence type="ECO:0000256" key="1">
    <source>
        <dbReference type="SAM" id="Phobius"/>
    </source>
</evidence>
<keyword evidence="1" id="KW-0472">Membrane</keyword>
<protein>
    <submittedName>
        <fullName evidence="3">VanZ like protein</fullName>
    </submittedName>
</protein>
<sequence length="109" mass="12845">MHMDSITADQPTFFEGFDKLVHTGLFYVLTLLILRGKLKQRAEHSLRFTTILKIVLFSVFFGALIELLQWKVFTYRSGDWWDLFCDALGVAMAVFSYFCLRWDKYAKVF</sequence>
<dbReference type="Pfam" id="PF04892">
    <property type="entry name" value="VanZ"/>
    <property type="match status" value="1"/>
</dbReference>
<organism evidence="3 4">
    <name type="scientific">Arcticibacter pallidicorallinus</name>
    <dbReference type="NCBI Taxonomy" id="1259464"/>
    <lineage>
        <taxon>Bacteria</taxon>
        <taxon>Pseudomonadati</taxon>
        <taxon>Bacteroidota</taxon>
        <taxon>Sphingobacteriia</taxon>
        <taxon>Sphingobacteriales</taxon>
        <taxon>Sphingobacteriaceae</taxon>
        <taxon>Arcticibacter</taxon>
    </lineage>
</organism>
<dbReference type="Proteomes" id="UP000238034">
    <property type="component" value="Unassembled WGS sequence"/>
</dbReference>
<feature type="transmembrane region" description="Helical" evidence="1">
    <location>
        <begin position="20"/>
        <end position="38"/>
    </location>
</feature>
<dbReference type="EMBL" id="PVTH01000003">
    <property type="protein sequence ID" value="PRY53648.1"/>
    <property type="molecule type" value="Genomic_DNA"/>
</dbReference>
<keyword evidence="4" id="KW-1185">Reference proteome</keyword>
<accession>A0A2T0U705</accession>
<feature type="transmembrane region" description="Helical" evidence="1">
    <location>
        <begin position="80"/>
        <end position="100"/>
    </location>
</feature>
<comment type="caution">
    <text evidence="3">The sequence shown here is derived from an EMBL/GenBank/DDBJ whole genome shotgun (WGS) entry which is preliminary data.</text>
</comment>
<reference evidence="3 4" key="1">
    <citation type="submission" date="2018-03" db="EMBL/GenBank/DDBJ databases">
        <title>Genomic Encyclopedia of Type Strains, Phase III (KMG-III): the genomes of soil and plant-associated and newly described type strains.</title>
        <authorList>
            <person name="Whitman W."/>
        </authorList>
    </citation>
    <scope>NUCLEOTIDE SEQUENCE [LARGE SCALE GENOMIC DNA]</scope>
    <source>
        <strain evidence="3 4">CGMCC 1.9313</strain>
    </source>
</reference>
<evidence type="ECO:0000259" key="2">
    <source>
        <dbReference type="Pfam" id="PF04892"/>
    </source>
</evidence>
<keyword evidence="1" id="KW-0812">Transmembrane</keyword>
<dbReference type="InterPro" id="IPR006976">
    <property type="entry name" value="VanZ-like"/>
</dbReference>
<keyword evidence="1" id="KW-1133">Transmembrane helix</keyword>
<dbReference type="NCBIfam" id="NF037970">
    <property type="entry name" value="vanZ_1"/>
    <property type="match status" value="1"/>
</dbReference>
<name>A0A2T0U705_9SPHI</name>
<proteinExistence type="predicted"/>
<evidence type="ECO:0000313" key="4">
    <source>
        <dbReference type="Proteomes" id="UP000238034"/>
    </source>
</evidence>
<dbReference type="AlphaFoldDB" id="A0A2T0U705"/>
<evidence type="ECO:0000313" key="3">
    <source>
        <dbReference type="EMBL" id="PRY53648.1"/>
    </source>
</evidence>
<feature type="transmembrane region" description="Helical" evidence="1">
    <location>
        <begin position="50"/>
        <end position="68"/>
    </location>
</feature>
<gene>
    <name evidence="3" type="ORF">B0I27_103118</name>
</gene>
<dbReference type="PANTHER" id="PTHR28008:SF1">
    <property type="entry name" value="DOMAIN PROTEIN, PUTATIVE (AFU_ORTHOLOGUE AFUA_3G10980)-RELATED"/>
    <property type="match status" value="1"/>
</dbReference>
<feature type="domain" description="VanZ-like" evidence="2">
    <location>
        <begin position="15"/>
        <end position="100"/>
    </location>
</feature>